<dbReference type="Gene3D" id="1.10.700.10">
    <property type="entry name" value="Dioxygenase LigAB, LigA subunit"/>
    <property type="match status" value="1"/>
</dbReference>
<accession>A0ABZ3FU51</accession>
<organism evidence="1 2">
    <name type="scientific">Ammonicoccus fulvus</name>
    <dbReference type="NCBI Taxonomy" id="3138240"/>
    <lineage>
        <taxon>Bacteria</taxon>
        <taxon>Bacillati</taxon>
        <taxon>Actinomycetota</taxon>
        <taxon>Actinomycetes</taxon>
        <taxon>Propionibacteriales</taxon>
        <taxon>Propionibacteriaceae</taxon>
        <taxon>Ammonicoccus</taxon>
    </lineage>
</organism>
<reference evidence="1 2" key="1">
    <citation type="submission" date="2024-04" db="EMBL/GenBank/DDBJ databases">
        <title>Isolation of an actinomycete strain from pig manure.</title>
        <authorList>
            <person name="Gong T."/>
            <person name="Yu Z."/>
            <person name="An M."/>
            <person name="Wei C."/>
            <person name="Yang W."/>
            <person name="Liu L."/>
        </authorList>
    </citation>
    <scope>NUCLEOTIDE SEQUENCE [LARGE SCALE GENOMIC DNA]</scope>
    <source>
        <strain evidence="1 2">ZF39</strain>
    </source>
</reference>
<proteinExistence type="predicted"/>
<dbReference type="Proteomes" id="UP001442841">
    <property type="component" value="Chromosome"/>
</dbReference>
<evidence type="ECO:0000313" key="1">
    <source>
        <dbReference type="EMBL" id="XAN09285.1"/>
    </source>
</evidence>
<gene>
    <name evidence="1" type="ORF">AADG42_18830</name>
</gene>
<keyword evidence="2" id="KW-1185">Reference proteome</keyword>
<evidence type="ECO:0008006" key="3">
    <source>
        <dbReference type="Google" id="ProtNLM"/>
    </source>
</evidence>
<name>A0ABZ3FU51_9ACTN</name>
<sequence length="99" mass="11101">MTQYALNKCIFDHLRRMEDPNNTRAANDLVTDGYALDETELAAAQKCDVAAFHDLGVHPVLINGFCRANGWKRADYKQLFTAEQIAAAEATEGVRWQKS</sequence>
<evidence type="ECO:0000313" key="2">
    <source>
        <dbReference type="Proteomes" id="UP001442841"/>
    </source>
</evidence>
<dbReference type="RefSeq" id="WP_425310738.1">
    <property type="nucleotide sequence ID" value="NZ_CP154795.1"/>
</dbReference>
<protein>
    <recommendedName>
        <fullName evidence="3">Extradiol ring-cleavage dioxygenase LigAB LigA subunit domain-containing protein</fullName>
    </recommendedName>
</protein>
<dbReference type="EMBL" id="CP154795">
    <property type="protein sequence ID" value="XAN09285.1"/>
    <property type="molecule type" value="Genomic_DNA"/>
</dbReference>
<dbReference type="InterPro" id="IPR036622">
    <property type="entry name" value="LigA_sf"/>
</dbReference>